<dbReference type="GO" id="GO:0022848">
    <property type="term" value="F:acetylcholine-gated monoatomic cation-selective channel activity"/>
    <property type="evidence" value="ECO:0007669"/>
    <property type="project" value="InterPro"/>
</dbReference>
<evidence type="ECO:0000256" key="2">
    <source>
        <dbReference type="ARBA" id="ARBA00022448"/>
    </source>
</evidence>
<evidence type="ECO:0000259" key="26">
    <source>
        <dbReference type="PROSITE" id="PS50097"/>
    </source>
</evidence>
<evidence type="ECO:0000256" key="15">
    <source>
        <dbReference type="ARBA" id="ARBA00023170"/>
    </source>
</evidence>
<dbReference type="SMART" id="SM00225">
    <property type="entry name" value="BTB"/>
    <property type="match status" value="1"/>
</dbReference>
<dbReference type="CDD" id="cd15728">
    <property type="entry name" value="FYVE_ANFY1"/>
    <property type="match status" value="1"/>
</dbReference>
<dbReference type="Pfam" id="PF02931">
    <property type="entry name" value="Neur_chan_LBD"/>
    <property type="match status" value="1"/>
</dbReference>
<dbReference type="GO" id="GO:0004888">
    <property type="term" value="F:transmembrane signaling receptor activity"/>
    <property type="evidence" value="ECO:0007669"/>
    <property type="project" value="InterPro"/>
</dbReference>
<dbReference type="InterPro" id="IPR036734">
    <property type="entry name" value="Neur_chan_lig-bd_sf"/>
</dbReference>
<dbReference type="GO" id="GO:0045211">
    <property type="term" value="C:postsynaptic membrane"/>
    <property type="evidence" value="ECO:0007669"/>
    <property type="project" value="UniProtKB-SubCell"/>
</dbReference>
<feature type="repeat" description="ANK" evidence="21">
    <location>
        <begin position="439"/>
        <end position="471"/>
    </location>
</feature>
<keyword evidence="3" id="KW-1003">Cell membrane</keyword>
<evidence type="ECO:0000313" key="29">
    <source>
        <dbReference type="Proteomes" id="UP000054653"/>
    </source>
</evidence>
<feature type="transmembrane region" description="Helical" evidence="23">
    <location>
        <begin position="1370"/>
        <end position="1393"/>
    </location>
</feature>
<dbReference type="SMART" id="SM00064">
    <property type="entry name" value="FYVE"/>
    <property type="match status" value="1"/>
</dbReference>
<evidence type="ECO:0000256" key="5">
    <source>
        <dbReference type="ARBA" id="ARBA00022723"/>
    </source>
</evidence>
<evidence type="ECO:0000256" key="8">
    <source>
        <dbReference type="ARBA" id="ARBA00022833"/>
    </source>
</evidence>
<dbReference type="InterPro" id="IPR049764">
    <property type="entry name" value="ANFY1_FYVE"/>
</dbReference>
<keyword evidence="29" id="KW-1185">Reference proteome</keyword>
<dbReference type="NCBIfam" id="TIGR00860">
    <property type="entry name" value="LIC"/>
    <property type="match status" value="1"/>
</dbReference>
<keyword evidence="6" id="KW-0677">Repeat</keyword>
<dbReference type="Gene3D" id="3.30.710.10">
    <property type="entry name" value="Potassium Channel Kv1.1, Chain A"/>
    <property type="match status" value="1"/>
</dbReference>
<dbReference type="OMA" id="IGMCELV"/>
<dbReference type="Pfam" id="PF02932">
    <property type="entry name" value="Neur_chan_memb"/>
    <property type="match status" value="1"/>
</dbReference>
<dbReference type="CDD" id="cd19064">
    <property type="entry name" value="LGIC_TM_nAChR"/>
    <property type="match status" value="1"/>
</dbReference>
<evidence type="ECO:0000259" key="27">
    <source>
        <dbReference type="PROSITE" id="PS50178"/>
    </source>
</evidence>
<dbReference type="PANTHER" id="PTHR24198:SF191">
    <property type="entry name" value="RABANKYRIN-5-LIKE"/>
    <property type="match status" value="1"/>
</dbReference>
<keyword evidence="16" id="KW-0325">Glycoprotein</keyword>
<dbReference type="SUPFAM" id="SSF54695">
    <property type="entry name" value="POZ domain"/>
    <property type="match status" value="1"/>
</dbReference>
<feature type="repeat" description="ANK" evidence="21">
    <location>
        <begin position="472"/>
        <end position="504"/>
    </location>
</feature>
<evidence type="ECO:0000256" key="22">
    <source>
        <dbReference type="PROSITE-ProRule" id="PRU00091"/>
    </source>
</evidence>
<comment type="caution">
    <text evidence="28">The sequence shown here is derived from an EMBL/GenBank/DDBJ whole genome shotgun (WGS) entry which is preliminary data.</text>
</comment>
<dbReference type="CDD" id="cd19031">
    <property type="entry name" value="LGIC_ECD_nAChR_proto_alpha-like"/>
    <property type="match status" value="1"/>
</dbReference>
<evidence type="ECO:0000256" key="3">
    <source>
        <dbReference type="ARBA" id="ARBA00022475"/>
    </source>
</evidence>
<dbReference type="InterPro" id="IPR018000">
    <property type="entry name" value="Neurotransmitter_ion_chnl_CS"/>
</dbReference>
<evidence type="ECO:0000256" key="23">
    <source>
        <dbReference type="RuleBase" id="RU000687"/>
    </source>
</evidence>
<keyword evidence="24" id="KW-0175">Coiled coil</keyword>
<dbReference type="Pfam" id="PF12796">
    <property type="entry name" value="Ank_2"/>
    <property type="match status" value="4"/>
</dbReference>
<keyword evidence="5" id="KW-0479">Metal-binding</keyword>
<evidence type="ECO:0000313" key="28">
    <source>
        <dbReference type="EMBL" id="KRY53522.1"/>
    </source>
</evidence>
<evidence type="ECO:0000256" key="1">
    <source>
        <dbReference type="ARBA" id="ARBA00009237"/>
    </source>
</evidence>
<accession>A0A0V1CWK2</accession>
<comment type="similarity">
    <text evidence="1">Belongs to the ligand-gated ion channel (TC 1.A.9) family. Acetylcholine receptor (TC 1.A.9.1) subfamily.</text>
</comment>
<evidence type="ECO:0000256" key="7">
    <source>
        <dbReference type="ARBA" id="ARBA00022771"/>
    </source>
</evidence>
<dbReference type="InterPro" id="IPR006201">
    <property type="entry name" value="Neur_channel"/>
</dbReference>
<feature type="repeat" description="ANK" evidence="21">
    <location>
        <begin position="648"/>
        <end position="680"/>
    </location>
</feature>
<evidence type="ECO:0000256" key="14">
    <source>
        <dbReference type="ARBA" id="ARBA00023157"/>
    </source>
</evidence>
<dbReference type="Proteomes" id="UP000054653">
    <property type="component" value="Unassembled WGS sequence"/>
</dbReference>
<sequence>LSSPLNALVQMEQMLSSLREEYRKVQNSLIECEQKYETLQASVDFDELPEKSFARRLVMNTRELFESKIFSDLTVTLDGHEVPCHRYVLAARSDCWNFSAMANTTALKFDNISYNIGYILLKWIYTDEVDHRLDEMMLIELMQVAKRFRLSQLIERCERLLIAYVDEKNCIELYKHAYELNAPRLMESAASKIYSFRNEMSRDRFDILSGVLLHELLESKFKYPLHEAILLQRKDAVDLCLADKGPKLCSRLNELMNVHGDCPLALALASGQEATCRTLIDHGADVDGKSKNGEALLLYFLKKQDYWACEFLLQHAARLDCVDPVGGGNLLHVIAACKAESATDKEILNILIQRFLSGSVSSINSTDSHLNTPLHLSIIHDNVALFDGLMKIQQLDLEILNREGLPALWYALAKNNTEFQYASALISRGANFNAIRPRSGDTLLNLCVIDGLLEAAIFLIKKGASVDVPNAKGETALYLASSSGLDQLVQILLNSGANPNVQTKENRDTPLHVAIRRIYTHVIDSLLGEKAGSNGCRRVPLLFEIYNSDDDSALSLAVSLGFYSVADKLIDFGADVNAKMPDGRSLLFRLISNGTVEGALYLIKKGCCPTSVEPNSPAPLFLAIEHGVTSVVSALCQCGADLAAKNPTGDSPLWFALCTNHESIADILVEHGADVDCWSTGPNGCMQTMLHRAIDENDERIACYLIKNKCDVNAIRKEGPSGSGHSEAVEKQTPLHMAATWGLLDVVSALIAYGASINAQDSEGKTPLHLAVINQHLAITERLLQSHHIDLNMPDKAGFTPFAWAVQGKADQICVAILKRNPQVALQVDSAGYNVLHNAVKKQDFELFLFLLSVHVDVNVRTQDSERLSPLHIACRVGNDLIIRNLLCAGSRINDTTSSKQTALHIAAQNDKAFVCSILLENQIDATALDNEGNNALHVAVQYGSLECIQTLLTESNINPFLANSKGYGILHLLGLFGKENAASILISIMDIIPDYPIEMPDPDGNTLLLFAFMNENYLLCREAIRAGACVGVCNRHFVSIFNYPMSSPKFLFRILDQLDHEPKWAEGDSCSECKVKFGITTRKHHCRHCGRLLCTKCSEHFLPILKYDIPKPVRVCNICYDVLTSGVTAPANENAKRLFDDLLINYNKLRRPVKNPNDILTIKLKLRLSQIIDVHEKDQIMTTSVWLKQEWIDNKLIWDPQQYGGLSVLYVPAEMIWLPDIVLYNNAASNYNITITTKATLHYTGLVRWEPPAIYKSMCSINVEWFPFDEQTCHLKFGSWSYTEAQIDLQHMDEAIEFVLELDERDDTWKNITVVWNGIDLSDYYPSVEWDILSIPAKRHGKHYNSCCASFDREFIDITYYINLRRKPLFYTVNMIFPCIGISFLTILVFYLPSDSNEKISLCISILVSLTVFFLLLTEIIPATSIVLPLIGKYLLFTMVMVTLSVIVTVVSLNLHFRTPTTHRMPKWVKRVFLRTLPKYLLMRRPLGDDDSFRRMDSRRSTRSSNYVQSRKPSFTGTVEQSNCCNQQQQQQQQQLQQLQHEQQCFFQNAFSEKHIFAFQESPAATPTTTESSEIIAEDIYISPPVVRAFRNVCFIARLLQKKDRDDKIDEDWKYVAMVLDRLFLWIFSAACFFGTVIILLQAPSFYDNRVPLEPRLPTTQNRPQHV</sequence>
<evidence type="ECO:0000256" key="25">
    <source>
        <dbReference type="SAM" id="MobiDB-lite"/>
    </source>
</evidence>
<keyword evidence="2 23" id="KW-0813">Transport</keyword>
<dbReference type="Gene3D" id="1.25.40.20">
    <property type="entry name" value="Ankyrin repeat-containing domain"/>
    <property type="match status" value="3"/>
</dbReference>
<dbReference type="STRING" id="45882.A0A0V1CWK2"/>
<evidence type="ECO:0000256" key="11">
    <source>
        <dbReference type="ARBA" id="ARBA00023043"/>
    </source>
</evidence>
<dbReference type="FunFam" id="1.20.58.390:FF:000030">
    <property type="entry name" value="Acetylcholine receptor subunit alpha-L1"/>
    <property type="match status" value="1"/>
</dbReference>
<evidence type="ECO:0000256" key="12">
    <source>
        <dbReference type="ARBA" id="ARBA00023065"/>
    </source>
</evidence>
<dbReference type="InterPro" id="IPR017455">
    <property type="entry name" value="Znf_FYVE-rel"/>
</dbReference>
<dbReference type="FunFam" id="1.20.58.390:FF:000001">
    <property type="entry name" value="Neuronal nicotinic acetylcholine receptor subunit 3"/>
    <property type="match status" value="1"/>
</dbReference>
<proteinExistence type="inferred from homology"/>
<feature type="transmembrane region" description="Helical" evidence="23">
    <location>
        <begin position="1624"/>
        <end position="1644"/>
    </location>
</feature>
<dbReference type="InterPro" id="IPR036719">
    <property type="entry name" value="Neuro-gated_channel_TM_sf"/>
</dbReference>
<keyword evidence="11 21" id="KW-0040">ANK repeat</keyword>
<feature type="coiled-coil region" evidence="24">
    <location>
        <begin position="8"/>
        <end position="42"/>
    </location>
</feature>
<organism evidence="28 29">
    <name type="scientific">Trichinella britovi</name>
    <name type="common">Parasitic roundworm</name>
    <dbReference type="NCBI Taxonomy" id="45882"/>
    <lineage>
        <taxon>Eukaryota</taxon>
        <taxon>Metazoa</taxon>
        <taxon>Ecdysozoa</taxon>
        <taxon>Nematoda</taxon>
        <taxon>Enoplea</taxon>
        <taxon>Dorylaimia</taxon>
        <taxon>Trichinellida</taxon>
        <taxon>Trichinellidae</taxon>
        <taxon>Trichinella</taxon>
    </lineage>
</organism>
<evidence type="ECO:0000256" key="16">
    <source>
        <dbReference type="ARBA" id="ARBA00023180"/>
    </source>
</evidence>
<feature type="repeat" description="ANK" evidence="21">
    <location>
        <begin position="763"/>
        <end position="796"/>
    </location>
</feature>
<gene>
    <name evidence="28" type="primary">Ankfy1</name>
    <name evidence="28" type="ORF">T03_7482</name>
</gene>
<feature type="repeat" description="ANK" evidence="21">
    <location>
        <begin position="730"/>
        <end position="762"/>
    </location>
</feature>
<dbReference type="FunFam" id="2.70.170.10:FF:000013">
    <property type="entry name" value="Acetylcholine receptor subunit alpha"/>
    <property type="match status" value="1"/>
</dbReference>
<dbReference type="InterPro" id="IPR000210">
    <property type="entry name" value="BTB/POZ_dom"/>
</dbReference>
<keyword evidence="4 23" id="KW-0812">Transmembrane</keyword>
<evidence type="ECO:0000256" key="20">
    <source>
        <dbReference type="ARBA" id="ARBA00034104"/>
    </source>
</evidence>
<keyword evidence="12 23" id="KW-0406">Ion transport</keyword>
<feature type="region of interest" description="Disordered" evidence="25">
    <location>
        <begin position="1493"/>
        <end position="1513"/>
    </location>
</feature>
<comment type="subcellular location">
    <subcellularLocation>
        <location evidence="20">Postsynaptic cell membrane</location>
        <topology evidence="20">Multi-pass membrane protein</topology>
    </subcellularLocation>
</comment>
<keyword evidence="7 22" id="KW-0863">Zinc-finger</keyword>
<feature type="domain" description="FYVE-type" evidence="27">
    <location>
        <begin position="1065"/>
        <end position="1125"/>
    </location>
</feature>
<name>A0A0V1CWK2_TRIBR</name>
<dbReference type="GO" id="GO:0008270">
    <property type="term" value="F:zinc ion binding"/>
    <property type="evidence" value="ECO:0007669"/>
    <property type="project" value="UniProtKB-KW"/>
</dbReference>
<feature type="transmembrane region" description="Helical" evidence="23">
    <location>
        <begin position="1405"/>
        <end position="1429"/>
    </location>
</feature>
<keyword evidence="15" id="KW-0675">Receptor</keyword>
<keyword evidence="13 23" id="KW-0472">Membrane</keyword>
<feature type="domain" description="BTB" evidence="26">
    <location>
        <begin position="71"/>
        <end position="133"/>
    </location>
</feature>
<feature type="repeat" description="ANK" evidence="21">
    <location>
        <begin position="932"/>
        <end position="965"/>
    </location>
</feature>
<dbReference type="InterPro" id="IPR000306">
    <property type="entry name" value="Znf_FYVE"/>
</dbReference>
<dbReference type="InterPro" id="IPR038050">
    <property type="entry name" value="Neuro_actylchol_rec"/>
</dbReference>
<evidence type="ECO:0000256" key="21">
    <source>
        <dbReference type="PROSITE-ProRule" id="PRU00023"/>
    </source>
</evidence>
<dbReference type="InterPro" id="IPR002110">
    <property type="entry name" value="Ankyrin_rpt"/>
</dbReference>
<dbReference type="FunFam" id="3.30.40.10:FF:000104">
    <property type="entry name" value="Ankyrin repeat and FYVE domain-containing 1"/>
    <property type="match status" value="1"/>
</dbReference>
<dbReference type="PROSITE" id="PS50297">
    <property type="entry name" value="ANK_REP_REGION"/>
    <property type="match status" value="8"/>
</dbReference>
<dbReference type="Gene3D" id="3.30.40.10">
    <property type="entry name" value="Zinc/RING finger domain, C3HC4 (zinc finger)"/>
    <property type="match status" value="1"/>
</dbReference>
<dbReference type="SUPFAM" id="SSF57903">
    <property type="entry name" value="FYVE/PHD zinc finger"/>
    <property type="match status" value="1"/>
</dbReference>
<keyword evidence="8" id="KW-0862">Zinc</keyword>
<dbReference type="InterPro" id="IPR006029">
    <property type="entry name" value="Neurotrans-gated_channel_TM"/>
</dbReference>
<keyword evidence="10" id="KW-0770">Synapse</keyword>
<keyword evidence="18" id="KW-1071">Ligand-gated ion channel</keyword>
<evidence type="ECO:0000256" key="24">
    <source>
        <dbReference type="SAM" id="Coils"/>
    </source>
</evidence>
<dbReference type="PROSITE" id="PS50178">
    <property type="entry name" value="ZF_FYVE"/>
    <property type="match status" value="1"/>
</dbReference>
<reference evidence="28 29" key="1">
    <citation type="submission" date="2015-01" db="EMBL/GenBank/DDBJ databases">
        <title>Evolution of Trichinella species and genotypes.</title>
        <authorList>
            <person name="Korhonen P.K."/>
            <person name="Edoardo P."/>
            <person name="Giuseppe L.R."/>
            <person name="Gasser R.B."/>
        </authorList>
    </citation>
    <scope>NUCLEOTIDE SEQUENCE [LARGE SCALE GENOMIC DNA]</scope>
    <source>
        <strain evidence="28">ISS120</strain>
    </source>
</reference>
<evidence type="ECO:0000256" key="18">
    <source>
        <dbReference type="ARBA" id="ARBA00023286"/>
    </source>
</evidence>
<dbReference type="InterPro" id="IPR036770">
    <property type="entry name" value="Ankyrin_rpt-contain_sf"/>
</dbReference>
<evidence type="ECO:0000256" key="4">
    <source>
        <dbReference type="ARBA" id="ARBA00022692"/>
    </source>
</evidence>
<dbReference type="PANTHER" id="PTHR24198">
    <property type="entry name" value="ANKYRIN REPEAT AND PROTEIN KINASE DOMAIN-CONTAINING PROTEIN"/>
    <property type="match status" value="1"/>
</dbReference>
<evidence type="ECO:0000256" key="9">
    <source>
        <dbReference type="ARBA" id="ARBA00022989"/>
    </source>
</evidence>
<feature type="repeat" description="ANK" evidence="21">
    <location>
        <begin position="866"/>
        <end position="898"/>
    </location>
</feature>
<keyword evidence="14" id="KW-1015">Disulfide bond</keyword>
<keyword evidence="9 23" id="KW-1133">Transmembrane helix</keyword>
<dbReference type="PROSITE" id="PS50097">
    <property type="entry name" value="BTB"/>
    <property type="match status" value="1"/>
</dbReference>
<feature type="repeat" description="ANK" evidence="21">
    <location>
        <begin position="549"/>
        <end position="581"/>
    </location>
</feature>
<evidence type="ECO:0000256" key="19">
    <source>
        <dbReference type="ARBA" id="ARBA00023303"/>
    </source>
</evidence>
<dbReference type="InterPro" id="IPR006202">
    <property type="entry name" value="Neur_chan_lig-bd"/>
</dbReference>
<dbReference type="SMART" id="SM00248">
    <property type="entry name" value="ANK"/>
    <property type="match status" value="20"/>
</dbReference>
<dbReference type="SUPFAM" id="SSF48403">
    <property type="entry name" value="Ankyrin repeat"/>
    <property type="match status" value="4"/>
</dbReference>
<dbReference type="InterPro" id="IPR011011">
    <property type="entry name" value="Znf_FYVE_PHD"/>
</dbReference>
<keyword evidence="17" id="KW-0628">Postsynaptic cell membrane</keyword>
<dbReference type="InterPro" id="IPR002394">
    <property type="entry name" value="Nicotinic_acetylcholine_rcpt"/>
</dbReference>
<feature type="transmembrane region" description="Helical" evidence="23">
    <location>
        <begin position="1435"/>
        <end position="1458"/>
    </location>
</feature>
<dbReference type="Pfam" id="PF00651">
    <property type="entry name" value="BTB"/>
    <property type="match status" value="1"/>
</dbReference>
<evidence type="ECO:0000256" key="6">
    <source>
        <dbReference type="ARBA" id="ARBA00022737"/>
    </source>
</evidence>
<feature type="non-terminal residue" evidence="28">
    <location>
        <position position="1"/>
    </location>
</feature>
<protein>
    <submittedName>
        <fullName evidence="28">Ankyrin repeat and FYVE domain-containing protein 1</fullName>
    </submittedName>
</protein>
<dbReference type="Gene3D" id="2.70.170.10">
    <property type="entry name" value="Neurotransmitter-gated ion-channel ligand-binding domain"/>
    <property type="match status" value="1"/>
</dbReference>
<dbReference type="PROSITE" id="PS50088">
    <property type="entry name" value="ANK_REPEAT"/>
    <property type="match status" value="11"/>
</dbReference>
<keyword evidence="19 23" id="KW-0407">Ion channel</keyword>
<dbReference type="SUPFAM" id="SSF90112">
    <property type="entry name" value="Neurotransmitter-gated ion-channel transmembrane pore"/>
    <property type="match status" value="1"/>
</dbReference>
<dbReference type="PROSITE" id="PS00236">
    <property type="entry name" value="NEUROTR_ION_CHANNEL"/>
    <property type="match status" value="1"/>
</dbReference>
<evidence type="ECO:0000256" key="17">
    <source>
        <dbReference type="ARBA" id="ARBA00023257"/>
    </source>
</evidence>
<dbReference type="SUPFAM" id="SSF63712">
    <property type="entry name" value="Nicotinic receptor ligand binding domain-like"/>
    <property type="match status" value="1"/>
</dbReference>
<feature type="repeat" description="ANK" evidence="21">
    <location>
        <begin position="831"/>
        <end position="863"/>
    </location>
</feature>
<dbReference type="InterPro" id="IPR011333">
    <property type="entry name" value="SKP1/BTB/POZ_sf"/>
</dbReference>
<evidence type="ECO:0000256" key="13">
    <source>
        <dbReference type="ARBA" id="ARBA00023136"/>
    </source>
</evidence>
<feature type="repeat" description="ANK" evidence="21">
    <location>
        <begin position="899"/>
        <end position="931"/>
    </location>
</feature>
<dbReference type="Pfam" id="PF01363">
    <property type="entry name" value="FYVE"/>
    <property type="match status" value="1"/>
</dbReference>
<dbReference type="InterPro" id="IPR013083">
    <property type="entry name" value="Znf_RING/FYVE/PHD"/>
</dbReference>
<dbReference type="EMBL" id="JYDI01000084">
    <property type="protein sequence ID" value="KRY53522.1"/>
    <property type="molecule type" value="Genomic_DNA"/>
</dbReference>
<dbReference type="PRINTS" id="PR00254">
    <property type="entry name" value="NICOTINICR"/>
</dbReference>
<dbReference type="Gene3D" id="1.20.58.390">
    <property type="entry name" value="Neurotransmitter-gated ion-channel transmembrane domain"/>
    <property type="match status" value="2"/>
</dbReference>
<dbReference type="PRINTS" id="PR00252">
    <property type="entry name" value="NRIONCHANNEL"/>
</dbReference>
<feature type="repeat" description="ANK" evidence="21">
    <location>
        <begin position="259"/>
        <end position="291"/>
    </location>
</feature>
<evidence type="ECO:0000256" key="10">
    <source>
        <dbReference type="ARBA" id="ARBA00023018"/>
    </source>
</evidence>
<dbReference type="OrthoDB" id="2306477at2759"/>